<evidence type="ECO:0000313" key="2">
    <source>
        <dbReference type="EMBL" id="MBO8415191.1"/>
    </source>
</evidence>
<dbReference type="SUPFAM" id="SSF55298">
    <property type="entry name" value="YjgF-like"/>
    <property type="match status" value="1"/>
</dbReference>
<comment type="caution">
    <text evidence="2">The sequence shown here is derived from an EMBL/GenBank/DDBJ whole genome shotgun (WGS) entry which is preliminary data.</text>
</comment>
<name>A0A9D9GSL7_9GAMM</name>
<dbReference type="EMBL" id="JADINH010000038">
    <property type="protein sequence ID" value="MBO8415191.1"/>
    <property type="molecule type" value="Genomic_DNA"/>
</dbReference>
<dbReference type="GO" id="GO:0005829">
    <property type="term" value="C:cytosol"/>
    <property type="evidence" value="ECO:0007669"/>
    <property type="project" value="TreeGrafter"/>
</dbReference>
<gene>
    <name evidence="2" type="ORF">IAB19_02285</name>
</gene>
<reference evidence="2" key="1">
    <citation type="submission" date="2020-10" db="EMBL/GenBank/DDBJ databases">
        <authorList>
            <person name="Gilroy R."/>
        </authorList>
    </citation>
    <scope>NUCLEOTIDE SEQUENCE</scope>
    <source>
        <strain evidence="2">17213</strain>
    </source>
</reference>
<evidence type="ECO:0000313" key="3">
    <source>
        <dbReference type="Proteomes" id="UP000823631"/>
    </source>
</evidence>
<dbReference type="PANTHER" id="PTHR11803">
    <property type="entry name" value="2-IMINOBUTANOATE/2-IMINOPROPANOATE DEAMINASE RIDA"/>
    <property type="match status" value="1"/>
</dbReference>
<dbReference type="Proteomes" id="UP000823631">
    <property type="component" value="Unassembled WGS sequence"/>
</dbReference>
<reference evidence="2" key="2">
    <citation type="journal article" date="2021" name="PeerJ">
        <title>Extensive microbial diversity within the chicken gut microbiome revealed by metagenomics and culture.</title>
        <authorList>
            <person name="Gilroy R."/>
            <person name="Ravi A."/>
            <person name="Getino M."/>
            <person name="Pursley I."/>
            <person name="Horton D.L."/>
            <person name="Alikhan N.F."/>
            <person name="Baker D."/>
            <person name="Gharbi K."/>
            <person name="Hall N."/>
            <person name="Watson M."/>
            <person name="Adriaenssens E.M."/>
            <person name="Foster-Nyarko E."/>
            <person name="Jarju S."/>
            <person name="Secka A."/>
            <person name="Antonio M."/>
            <person name="Oren A."/>
            <person name="Chaudhuri R.R."/>
            <person name="La Ragione R."/>
            <person name="Hildebrand F."/>
            <person name="Pallen M.J."/>
        </authorList>
    </citation>
    <scope>NUCLEOTIDE SEQUENCE</scope>
    <source>
        <strain evidence="2">17213</strain>
    </source>
</reference>
<organism evidence="2 3">
    <name type="scientific">Candidatus Avisuccinivibrio stercorigallinarum</name>
    <dbReference type="NCBI Taxonomy" id="2840704"/>
    <lineage>
        <taxon>Bacteria</taxon>
        <taxon>Pseudomonadati</taxon>
        <taxon>Pseudomonadota</taxon>
        <taxon>Gammaproteobacteria</taxon>
        <taxon>Aeromonadales</taxon>
        <taxon>Succinivibrionaceae</taxon>
        <taxon>Succinivibrionaceae incertae sedis</taxon>
        <taxon>Candidatus Avisuccinivibrio</taxon>
    </lineage>
</organism>
<dbReference type="GO" id="GO:0019239">
    <property type="term" value="F:deaminase activity"/>
    <property type="evidence" value="ECO:0007669"/>
    <property type="project" value="TreeGrafter"/>
</dbReference>
<dbReference type="InterPro" id="IPR006056">
    <property type="entry name" value="RidA"/>
</dbReference>
<sequence>MSIKVLATENAPAAIGPYVQGKIAGGFLFASGQIPLDPKTGALVGSNITEQAEQAMKNVTALVEAAGGSMNDVVKSTCFLKDIADFAAFNEVYAKYVGTEAPARSCVGGIDLPKGALCEVEVVVFLGK</sequence>
<protein>
    <submittedName>
        <fullName evidence="2">RidA family protein</fullName>
    </submittedName>
</protein>
<comment type="similarity">
    <text evidence="1">Belongs to the RutC family.</text>
</comment>
<dbReference type="Gene3D" id="3.30.1330.40">
    <property type="entry name" value="RutC-like"/>
    <property type="match status" value="1"/>
</dbReference>
<dbReference type="Pfam" id="PF01042">
    <property type="entry name" value="Ribonuc_L-PSP"/>
    <property type="match status" value="1"/>
</dbReference>
<dbReference type="InterPro" id="IPR035959">
    <property type="entry name" value="RutC-like_sf"/>
</dbReference>
<dbReference type="CDD" id="cd00448">
    <property type="entry name" value="YjgF_YER057c_UK114_family"/>
    <property type="match status" value="1"/>
</dbReference>
<evidence type="ECO:0000256" key="1">
    <source>
        <dbReference type="ARBA" id="ARBA00010552"/>
    </source>
</evidence>
<dbReference type="FunFam" id="3.30.1330.40:FF:000001">
    <property type="entry name" value="L-PSP family endoribonuclease"/>
    <property type="match status" value="1"/>
</dbReference>
<accession>A0A9D9GSL7</accession>
<dbReference type="InterPro" id="IPR006175">
    <property type="entry name" value="YjgF/YER057c/UK114"/>
</dbReference>
<dbReference type="AlphaFoldDB" id="A0A9D9GSL7"/>
<dbReference type="NCBIfam" id="TIGR00004">
    <property type="entry name" value="Rid family detoxifying hydrolase"/>
    <property type="match status" value="1"/>
</dbReference>
<proteinExistence type="inferred from homology"/>
<dbReference type="PANTHER" id="PTHR11803:SF58">
    <property type="entry name" value="PROTEIN HMF1-RELATED"/>
    <property type="match status" value="1"/>
</dbReference>